<keyword evidence="5 7" id="KW-0472">Membrane</keyword>
<organism evidence="10">
    <name type="scientific">Aphanomyces invadans</name>
    <dbReference type="NCBI Taxonomy" id="157072"/>
    <lineage>
        <taxon>Eukaryota</taxon>
        <taxon>Sar</taxon>
        <taxon>Stramenopiles</taxon>
        <taxon>Oomycota</taxon>
        <taxon>Saprolegniomycetes</taxon>
        <taxon>Saprolegniales</taxon>
        <taxon>Verrucalvaceae</taxon>
        <taxon>Aphanomyces</taxon>
    </lineage>
</organism>
<evidence type="ECO:0000259" key="9">
    <source>
        <dbReference type="PROSITE" id="PS50850"/>
    </source>
</evidence>
<feature type="transmembrane region" description="Helical" evidence="7">
    <location>
        <begin position="280"/>
        <end position="304"/>
    </location>
</feature>
<feature type="signal peptide" evidence="8">
    <location>
        <begin position="1"/>
        <end position="28"/>
    </location>
</feature>
<feature type="transmembrane region" description="Helical" evidence="7">
    <location>
        <begin position="119"/>
        <end position="138"/>
    </location>
</feature>
<evidence type="ECO:0000256" key="6">
    <source>
        <dbReference type="ARBA" id="ARBA00024338"/>
    </source>
</evidence>
<evidence type="ECO:0000256" key="4">
    <source>
        <dbReference type="ARBA" id="ARBA00022989"/>
    </source>
</evidence>
<evidence type="ECO:0000256" key="5">
    <source>
        <dbReference type="ARBA" id="ARBA00023136"/>
    </source>
</evidence>
<dbReference type="OrthoDB" id="6770063at2759"/>
<keyword evidence="4 7" id="KW-1133">Transmembrane helix</keyword>
<dbReference type="GeneID" id="20085329"/>
<proteinExistence type="inferred from homology"/>
<feature type="transmembrane region" description="Helical" evidence="7">
    <location>
        <begin position="184"/>
        <end position="204"/>
    </location>
</feature>
<dbReference type="GO" id="GO:0022857">
    <property type="term" value="F:transmembrane transporter activity"/>
    <property type="evidence" value="ECO:0007669"/>
    <property type="project" value="InterPro"/>
</dbReference>
<gene>
    <name evidence="10" type="ORF">H310_08279</name>
</gene>
<evidence type="ECO:0000256" key="1">
    <source>
        <dbReference type="ARBA" id="ARBA00004141"/>
    </source>
</evidence>
<dbReference type="InterPro" id="IPR044770">
    <property type="entry name" value="MFS_spinster-like"/>
</dbReference>
<evidence type="ECO:0000256" key="8">
    <source>
        <dbReference type="SAM" id="SignalP"/>
    </source>
</evidence>
<feature type="transmembrane region" description="Helical" evidence="7">
    <location>
        <begin position="352"/>
        <end position="371"/>
    </location>
</feature>
<feature type="transmembrane region" description="Helical" evidence="7">
    <location>
        <begin position="471"/>
        <end position="491"/>
    </location>
</feature>
<feature type="transmembrane region" description="Helical" evidence="7">
    <location>
        <begin position="158"/>
        <end position="177"/>
    </location>
</feature>
<comment type="subcellular location">
    <subcellularLocation>
        <location evidence="1">Membrane</location>
        <topology evidence="1">Multi-pass membrane protein</topology>
    </subcellularLocation>
</comment>
<evidence type="ECO:0000313" key="10">
    <source>
        <dbReference type="EMBL" id="ETV99635.1"/>
    </source>
</evidence>
<sequence length="511" mass="55904">MGGFKLNNVAHIFALLCAINLLRYLNRGIIPGAPVEFQAFVQKTVEKQDLSVHATHPPSNVSTYFGLLVSAFIASNSIFICVFGYMSMTRRPFLLSAIGLFTWVLAIVLCGLAKPLENFYVLLIGLLLSGIGESSFHATTPPFIDEFAPAKSRTLWLGVFYCGISVGTALGYTYGGIMGKIWDWGFYITAIVMFPMAYACWQWIPEHYDYPLAHGGTKDLEHIESRNSLMGPGSVNQGEVQAEIAKEISMDVEHQAKTSVLSEVVVIVKDPMFITATLGVAAYSFTLAGMGAFAPAILIGYGILSESIASTAFGGIVVLSGIIGSPLGGWLIDYQSRGHEDDETFRLHVAARQMIVFMTMGVGFAFLSLAFMGNTAVFLVCLLLALIFVFTTQAAQTLVILYSVSKNRRGFAMGLNTFFLHLFGDVPSPIVLGALKDMWAPNCGSVYNERNEAKLDPKCSQDKDGLRYVLMFSYAWLLWSVLMWGLSYFIALHRLNKARALAAAPVVTPVQ</sequence>
<reference evidence="10" key="1">
    <citation type="submission" date="2013-12" db="EMBL/GenBank/DDBJ databases">
        <title>The Genome Sequence of Aphanomyces invadans NJM9701.</title>
        <authorList>
            <consortium name="The Broad Institute Genomics Platform"/>
            <person name="Russ C."/>
            <person name="Tyler B."/>
            <person name="van West P."/>
            <person name="Dieguez-Uribeondo J."/>
            <person name="Young S.K."/>
            <person name="Zeng Q."/>
            <person name="Gargeya S."/>
            <person name="Fitzgerald M."/>
            <person name="Abouelleil A."/>
            <person name="Alvarado L."/>
            <person name="Chapman S.B."/>
            <person name="Gainer-Dewar J."/>
            <person name="Goldberg J."/>
            <person name="Griggs A."/>
            <person name="Gujja S."/>
            <person name="Hansen M."/>
            <person name="Howarth C."/>
            <person name="Imamovic A."/>
            <person name="Ireland A."/>
            <person name="Larimer J."/>
            <person name="McCowan C."/>
            <person name="Murphy C."/>
            <person name="Pearson M."/>
            <person name="Poon T.W."/>
            <person name="Priest M."/>
            <person name="Roberts A."/>
            <person name="Saif S."/>
            <person name="Shea T."/>
            <person name="Sykes S."/>
            <person name="Wortman J."/>
            <person name="Nusbaum C."/>
            <person name="Birren B."/>
        </authorList>
    </citation>
    <scope>NUCLEOTIDE SEQUENCE [LARGE SCALE GENOMIC DNA]</scope>
    <source>
        <strain evidence="10">NJM9701</strain>
    </source>
</reference>
<feature type="transmembrane region" description="Helical" evidence="7">
    <location>
        <begin position="311"/>
        <end position="332"/>
    </location>
</feature>
<evidence type="ECO:0000256" key="3">
    <source>
        <dbReference type="ARBA" id="ARBA00022692"/>
    </source>
</evidence>
<feature type="domain" description="Major facilitator superfamily (MFS) profile" evidence="9">
    <location>
        <begin position="12"/>
        <end position="497"/>
    </location>
</feature>
<dbReference type="InterPro" id="IPR036259">
    <property type="entry name" value="MFS_trans_sf"/>
</dbReference>
<dbReference type="STRING" id="157072.A0A024TZN1"/>
<feature type="transmembrane region" description="Helical" evidence="7">
    <location>
        <begin position="93"/>
        <end position="112"/>
    </location>
</feature>
<feature type="chain" id="PRO_5001535067" description="Major facilitator superfamily (MFS) profile domain-containing protein" evidence="8">
    <location>
        <begin position="29"/>
        <end position="511"/>
    </location>
</feature>
<dbReference type="VEuPathDB" id="FungiDB:H310_08279"/>
<dbReference type="PROSITE" id="PS50850">
    <property type="entry name" value="MFS"/>
    <property type="match status" value="1"/>
</dbReference>
<accession>A0A024TZN1</accession>
<evidence type="ECO:0000256" key="7">
    <source>
        <dbReference type="SAM" id="Phobius"/>
    </source>
</evidence>
<dbReference type="PANTHER" id="PTHR23505:SF79">
    <property type="entry name" value="PROTEIN SPINSTER"/>
    <property type="match status" value="1"/>
</dbReference>
<dbReference type="RefSeq" id="XP_008872191.1">
    <property type="nucleotide sequence ID" value="XM_008873969.1"/>
</dbReference>
<dbReference type="SUPFAM" id="SSF103473">
    <property type="entry name" value="MFS general substrate transporter"/>
    <property type="match status" value="1"/>
</dbReference>
<dbReference type="Pfam" id="PF07690">
    <property type="entry name" value="MFS_1"/>
    <property type="match status" value="1"/>
</dbReference>
<dbReference type="Gene3D" id="1.20.1250.20">
    <property type="entry name" value="MFS general substrate transporter like domains"/>
    <property type="match status" value="1"/>
</dbReference>
<dbReference type="GO" id="GO:0016020">
    <property type="term" value="C:membrane"/>
    <property type="evidence" value="ECO:0007669"/>
    <property type="project" value="UniProtKB-SubCell"/>
</dbReference>
<evidence type="ECO:0000256" key="2">
    <source>
        <dbReference type="ARBA" id="ARBA00022448"/>
    </source>
</evidence>
<dbReference type="InterPro" id="IPR020846">
    <property type="entry name" value="MFS_dom"/>
</dbReference>
<name>A0A024TZN1_9STRA</name>
<keyword evidence="2" id="KW-0813">Transport</keyword>
<dbReference type="AlphaFoldDB" id="A0A024TZN1"/>
<keyword evidence="3 7" id="KW-0812">Transmembrane</keyword>
<dbReference type="EMBL" id="KI913967">
    <property type="protein sequence ID" value="ETV99635.1"/>
    <property type="molecule type" value="Genomic_DNA"/>
</dbReference>
<dbReference type="eggNOG" id="KOG1330">
    <property type="taxonomic scope" value="Eukaryota"/>
</dbReference>
<protein>
    <recommendedName>
        <fullName evidence="9">Major facilitator superfamily (MFS) profile domain-containing protein</fullName>
    </recommendedName>
</protein>
<dbReference type="PANTHER" id="PTHR23505">
    <property type="entry name" value="SPINSTER"/>
    <property type="match status" value="1"/>
</dbReference>
<feature type="transmembrane region" description="Helical" evidence="7">
    <location>
        <begin position="64"/>
        <end position="87"/>
    </location>
</feature>
<comment type="similarity">
    <text evidence="6">Belongs to the major facilitator superfamily. Spinster (TC 2.A.1.49) family.</text>
</comment>
<keyword evidence="8" id="KW-0732">Signal</keyword>
<dbReference type="InterPro" id="IPR011701">
    <property type="entry name" value="MFS"/>
</dbReference>
<feature type="transmembrane region" description="Helical" evidence="7">
    <location>
        <begin position="378"/>
        <end position="404"/>
    </location>
</feature>